<evidence type="ECO:0000313" key="2">
    <source>
        <dbReference type="EMBL" id="MFD2693089.1"/>
    </source>
</evidence>
<keyword evidence="1" id="KW-0472">Membrane</keyword>
<sequence>MNNKKSHGNFLIILIIIVVVDALFLGYYAIQNHSKKSGNISNAETIAAVKAPVSQSENIFLK</sequence>
<dbReference type="RefSeq" id="WP_253063975.1">
    <property type="nucleotide sequence ID" value="NZ_JAMXWM010000026.1"/>
</dbReference>
<organism evidence="2 3">
    <name type="scientific">Sporolactobacillus shoreicorticis</name>
    <dbReference type="NCBI Taxonomy" id="1923877"/>
    <lineage>
        <taxon>Bacteria</taxon>
        <taxon>Bacillati</taxon>
        <taxon>Bacillota</taxon>
        <taxon>Bacilli</taxon>
        <taxon>Bacillales</taxon>
        <taxon>Sporolactobacillaceae</taxon>
        <taxon>Sporolactobacillus</taxon>
    </lineage>
</organism>
<accession>A0ABW5S248</accession>
<proteinExistence type="predicted"/>
<evidence type="ECO:0000313" key="3">
    <source>
        <dbReference type="Proteomes" id="UP001597399"/>
    </source>
</evidence>
<keyword evidence="3" id="KW-1185">Reference proteome</keyword>
<gene>
    <name evidence="2" type="ORF">ACFSUE_05505</name>
</gene>
<name>A0ABW5S248_9BACL</name>
<comment type="caution">
    <text evidence="2">The sequence shown here is derived from an EMBL/GenBank/DDBJ whole genome shotgun (WGS) entry which is preliminary data.</text>
</comment>
<protein>
    <recommendedName>
        <fullName evidence="4">Flp pilus-assembly TadG-like N-terminal domain-containing protein</fullName>
    </recommendedName>
</protein>
<feature type="transmembrane region" description="Helical" evidence="1">
    <location>
        <begin position="12"/>
        <end position="30"/>
    </location>
</feature>
<reference evidence="3" key="1">
    <citation type="journal article" date="2019" name="Int. J. Syst. Evol. Microbiol.">
        <title>The Global Catalogue of Microorganisms (GCM) 10K type strain sequencing project: providing services to taxonomists for standard genome sequencing and annotation.</title>
        <authorList>
            <consortium name="The Broad Institute Genomics Platform"/>
            <consortium name="The Broad Institute Genome Sequencing Center for Infectious Disease"/>
            <person name="Wu L."/>
            <person name="Ma J."/>
        </authorList>
    </citation>
    <scope>NUCLEOTIDE SEQUENCE [LARGE SCALE GENOMIC DNA]</scope>
    <source>
        <strain evidence="3">TISTR 2466</strain>
    </source>
</reference>
<dbReference type="EMBL" id="JBHUMQ010000014">
    <property type="protein sequence ID" value="MFD2693089.1"/>
    <property type="molecule type" value="Genomic_DNA"/>
</dbReference>
<evidence type="ECO:0008006" key="4">
    <source>
        <dbReference type="Google" id="ProtNLM"/>
    </source>
</evidence>
<keyword evidence="1" id="KW-1133">Transmembrane helix</keyword>
<evidence type="ECO:0000256" key="1">
    <source>
        <dbReference type="SAM" id="Phobius"/>
    </source>
</evidence>
<keyword evidence="1" id="KW-0812">Transmembrane</keyword>
<dbReference type="Proteomes" id="UP001597399">
    <property type="component" value="Unassembled WGS sequence"/>
</dbReference>